<evidence type="ECO:0000256" key="3">
    <source>
        <dbReference type="ARBA" id="ARBA00029447"/>
    </source>
</evidence>
<dbReference type="Gene3D" id="1.10.287.950">
    <property type="entry name" value="Methyl-accepting chemotaxis protein"/>
    <property type="match status" value="1"/>
</dbReference>
<dbReference type="PANTHER" id="PTHR32089">
    <property type="entry name" value="METHYL-ACCEPTING CHEMOTAXIS PROTEIN MCPB"/>
    <property type="match status" value="1"/>
</dbReference>
<name>A0A9Q6LR65_PISSA</name>
<dbReference type="FunFam" id="1.10.287.950:FF:000001">
    <property type="entry name" value="Methyl-accepting chemotaxis sensory transducer"/>
    <property type="match status" value="1"/>
</dbReference>
<evidence type="ECO:0000313" key="4">
    <source>
        <dbReference type="EMBL" id="QGO04774.1"/>
    </source>
</evidence>
<evidence type="ECO:0000313" key="5">
    <source>
        <dbReference type="Proteomes" id="UP000422232"/>
    </source>
</evidence>
<proteinExistence type="inferred from homology"/>
<dbReference type="GO" id="GO:0007165">
    <property type="term" value="P:signal transduction"/>
    <property type="evidence" value="ECO:0007669"/>
    <property type="project" value="UniProtKB-KW"/>
</dbReference>
<comment type="subcellular location">
    <subcellularLocation>
        <location evidence="1">Membrane</location>
    </subcellularLocation>
</comment>
<dbReference type="CDD" id="cd11386">
    <property type="entry name" value="MCP_signal"/>
    <property type="match status" value="1"/>
</dbReference>
<keyword evidence="2" id="KW-0807">Transducer</keyword>
<dbReference type="GeneID" id="66739593"/>
<dbReference type="InterPro" id="IPR003660">
    <property type="entry name" value="HAMP_dom"/>
</dbReference>
<evidence type="ECO:0000256" key="1">
    <source>
        <dbReference type="ARBA" id="ARBA00004370"/>
    </source>
</evidence>
<dbReference type="SMART" id="SM00304">
    <property type="entry name" value="HAMP"/>
    <property type="match status" value="1"/>
</dbReference>
<dbReference type="PROSITE" id="PS50111">
    <property type="entry name" value="CHEMOTAXIS_TRANSDUC_2"/>
    <property type="match status" value="1"/>
</dbReference>
<dbReference type="Pfam" id="PF00672">
    <property type="entry name" value="HAMP"/>
    <property type="match status" value="1"/>
</dbReference>
<reference evidence="4 5" key="1">
    <citation type="submission" date="2019-04" db="EMBL/GenBank/DDBJ databases">
        <title>Complete genome sequencing of Piscirickettsia salmonis strain Psal-009.</title>
        <authorList>
            <person name="Schober I."/>
            <person name="Bunk B."/>
            <person name="Sproer C."/>
            <person name="Carril G.P."/>
            <person name="Riedel T."/>
            <person name="Flores-Herrera P.A."/>
            <person name="Nourdin-Galindo G."/>
            <person name="Marshall S.H."/>
            <person name="Overmann J."/>
        </authorList>
    </citation>
    <scope>NUCLEOTIDE SEQUENCE [LARGE SCALE GENOMIC DNA]</scope>
    <source>
        <strain evidence="4 5">Psal-009</strain>
    </source>
</reference>
<dbReference type="PANTHER" id="PTHR32089:SF70">
    <property type="entry name" value="ENERGY TAXIS MODULATING METHYL ACCEPTING SENSORY TRANSDUCER"/>
    <property type="match status" value="1"/>
</dbReference>
<comment type="similarity">
    <text evidence="3">Belongs to the methyl-accepting chemotaxis (MCP) protein family.</text>
</comment>
<accession>A0A9Q6LR65</accession>
<dbReference type="GO" id="GO:0016020">
    <property type="term" value="C:membrane"/>
    <property type="evidence" value="ECO:0007669"/>
    <property type="project" value="UniProtKB-SubCell"/>
</dbReference>
<dbReference type="Proteomes" id="UP000422232">
    <property type="component" value="Chromosome"/>
</dbReference>
<gene>
    <name evidence="4" type="primary">mcp1</name>
    <name evidence="4" type="ORF">Psal009_00648</name>
</gene>
<dbReference type="CDD" id="cd06225">
    <property type="entry name" value="HAMP"/>
    <property type="match status" value="1"/>
</dbReference>
<dbReference type="AlphaFoldDB" id="A0A9Q6LR65"/>
<dbReference type="InterPro" id="IPR004089">
    <property type="entry name" value="MCPsignal_dom"/>
</dbReference>
<dbReference type="SUPFAM" id="SSF58104">
    <property type="entry name" value="Methyl-accepting chemotaxis protein (MCP) signaling domain"/>
    <property type="match status" value="1"/>
</dbReference>
<dbReference type="GO" id="GO:0006935">
    <property type="term" value="P:chemotaxis"/>
    <property type="evidence" value="ECO:0007669"/>
    <property type="project" value="UniProtKB-ARBA"/>
</dbReference>
<keyword evidence="5" id="KW-1185">Reference proteome</keyword>
<sequence>MMMRFFSNAKFSNLTIKLLSISAIVGTLIISASLYGLIAMWSSMNHLVKIIETGQNQERKILVISLHFKEQVQEWKNVLLRGKNSADREKYISKFKNQEKIVQQQSNDLLKELNRLQLHSLANQLKKFTEAHKVLSQKYQQGFEHFKHSNFNSEAGDTAIRGIDREPIKILTEVAHLISKQLLADTELAVKKKQQVIILTMTLITLAVIIGTIIYAFLIKVMIIRRVQNLTHDLKLIAAGDFTHPLHTSGHDEIGQIGLAVKTLKENTGKLIAEITKATHQVDHAALEMSSTMSATQEQLDKQAQKSTHASSAMNTMNDSIKAIVLKAEAVAESALNANQKSLEGQQMLTQTRDIIKGLANEVNTTSQIIGTLSESSDNVGSILDVIKGISEQTNMLALNAAIEAARAGEQGRGFAVVADEVRGLAQRTAESAGQIDDLIMELRSHASKAVEAMEKGKASTEQTVEQSQKMSDILTIIINSVGEISKTNSTISESISKQSASCDNVNEQINSISQLAKEANTSTSQTTKMSQSLSELSSNLALLISQFKVNNTSTSQENKKTTLT</sequence>
<dbReference type="SMART" id="SM00283">
    <property type="entry name" value="MA"/>
    <property type="match status" value="1"/>
</dbReference>
<evidence type="ECO:0000256" key="2">
    <source>
        <dbReference type="ARBA" id="ARBA00023224"/>
    </source>
</evidence>
<organism evidence="4 5">
    <name type="scientific">Piscirickettsia salmonis</name>
    <dbReference type="NCBI Taxonomy" id="1238"/>
    <lineage>
        <taxon>Bacteria</taxon>
        <taxon>Pseudomonadati</taxon>
        <taxon>Pseudomonadota</taxon>
        <taxon>Gammaproteobacteria</taxon>
        <taxon>Thiotrichales</taxon>
        <taxon>Piscirickettsiaceae</taxon>
        <taxon>Piscirickettsia</taxon>
    </lineage>
</organism>
<dbReference type="PROSITE" id="PS50885">
    <property type="entry name" value="HAMP"/>
    <property type="match status" value="1"/>
</dbReference>
<dbReference type="Pfam" id="PF00015">
    <property type="entry name" value="MCPsignal"/>
    <property type="match status" value="1"/>
</dbReference>
<protein>
    <submittedName>
        <fullName evidence="4">Methyl-accepting chemotaxis protein 1</fullName>
    </submittedName>
</protein>
<dbReference type="EMBL" id="CP038908">
    <property type="protein sequence ID" value="QGO04774.1"/>
    <property type="molecule type" value="Genomic_DNA"/>
</dbReference>
<dbReference type="RefSeq" id="WP_230383359.1">
    <property type="nucleotide sequence ID" value="NZ_CP012413.1"/>
</dbReference>